<dbReference type="InterPro" id="IPR004564">
    <property type="entry name" value="OM_lipoprot_carrier_LolA-like"/>
</dbReference>
<keyword evidence="1 2" id="KW-0732">Signal</keyword>
<comment type="caution">
    <text evidence="3">The sequence shown here is derived from an EMBL/GenBank/DDBJ whole genome shotgun (WGS) entry which is preliminary data.</text>
</comment>
<feature type="signal peptide" evidence="2">
    <location>
        <begin position="1"/>
        <end position="25"/>
    </location>
</feature>
<dbReference type="PANTHER" id="PTHR35869:SF1">
    <property type="entry name" value="OUTER-MEMBRANE LIPOPROTEIN CARRIER PROTEIN"/>
    <property type="match status" value="1"/>
</dbReference>
<keyword evidence="3" id="KW-0449">Lipoprotein</keyword>
<organism evidence="3 4">
    <name type="scientific">Parabacteroides faecalis</name>
    <dbReference type="NCBI Taxonomy" id="2924040"/>
    <lineage>
        <taxon>Bacteria</taxon>
        <taxon>Pseudomonadati</taxon>
        <taxon>Bacteroidota</taxon>
        <taxon>Bacteroidia</taxon>
        <taxon>Bacteroidales</taxon>
        <taxon>Tannerellaceae</taxon>
        <taxon>Parabacteroides</taxon>
    </lineage>
</organism>
<accession>A0ABT0C5V8</accession>
<evidence type="ECO:0000256" key="2">
    <source>
        <dbReference type="SAM" id="SignalP"/>
    </source>
</evidence>
<keyword evidence="4" id="KW-1185">Reference proteome</keyword>
<dbReference type="Pfam" id="PF16584">
    <property type="entry name" value="LolA_2"/>
    <property type="match status" value="1"/>
</dbReference>
<dbReference type="Proteomes" id="UP001165444">
    <property type="component" value="Unassembled WGS sequence"/>
</dbReference>
<gene>
    <name evidence="3" type="ORF">MUN53_17625</name>
</gene>
<dbReference type="EMBL" id="JAKZMM010000080">
    <property type="protein sequence ID" value="MCJ2382401.1"/>
    <property type="molecule type" value="Genomic_DNA"/>
</dbReference>
<evidence type="ECO:0000256" key="1">
    <source>
        <dbReference type="ARBA" id="ARBA00022729"/>
    </source>
</evidence>
<feature type="chain" id="PRO_5045483853" evidence="2">
    <location>
        <begin position="26"/>
        <end position="217"/>
    </location>
</feature>
<dbReference type="RefSeq" id="WP_243326697.1">
    <property type="nucleotide sequence ID" value="NZ_JAKZMM010000080.1"/>
</dbReference>
<dbReference type="InterPro" id="IPR029046">
    <property type="entry name" value="LolA/LolB/LppX"/>
</dbReference>
<dbReference type="PANTHER" id="PTHR35869">
    <property type="entry name" value="OUTER-MEMBRANE LIPOPROTEIN CARRIER PROTEIN"/>
    <property type="match status" value="1"/>
</dbReference>
<sequence>MMQLRTYFSWIFCLILLSIAGNGQAQEAQAILDQAAQAYEQSNGIKANFAIHSVVPQQNISESFEGVINMKGDKFKLETPDMITWYNGETQWVYLMRNEEVNASTPSGDELQLTNPAVLLRQYKKGFAVQYKGTSTTRQAKSAYDITLTPKKKSDIQQVDLQIEKVSHIPAAITITDKNGATVSIHISKWETGKNQADSFFSFNESDYPDAEVIDLR</sequence>
<evidence type="ECO:0000313" key="3">
    <source>
        <dbReference type="EMBL" id="MCJ2382401.1"/>
    </source>
</evidence>
<protein>
    <submittedName>
        <fullName evidence="3">Outer-membrane lipoprotein carrier protein LolA</fullName>
    </submittedName>
</protein>
<evidence type="ECO:0000313" key="4">
    <source>
        <dbReference type="Proteomes" id="UP001165444"/>
    </source>
</evidence>
<dbReference type="CDD" id="cd16325">
    <property type="entry name" value="LolA"/>
    <property type="match status" value="1"/>
</dbReference>
<proteinExistence type="predicted"/>
<dbReference type="Gene3D" id="2.50.20.10">
    <property type="entry name" value="Lipoprotein localisation LolA/LolB/LppX"/>
    <property type="match status" value="1"/>
</dbReference>
<name>A0ABT0C5V8_9BACT</name>
<reference evidence="3 4" key="1">
    <citation type="submission" date="2022-03" db="EMBL/GenBank/DDBJ databases">
        <title>Parabacteroides sp. nov. isolated from swine feces.</title>
        <authorList>
            <person name="Bak J.E."/>
        </authorList>
    </citation>
    <scope>NUCLEOTIDE SEQUENCE [LARGE SCALE GENOMIC DNA]</scope>
    <source>
        <strain evidence="3 4">AGMB00274</strain>
    </source>
</reference>
<dbReference type="SUPFAM" id="SSF89392">
    <property type="entry name" value="Prokaryotic lipoproteins and lipoprotein localization factors"/>
    <property type="match status" value="1"/>
</dbReference>